<dbReference type="InterPro" id="IPR031424">
    <property type="entry name" value="QVR-like"/>
</dbReference>
<dbReference type="EMBL" id="NNAY01001719">
    <property type="protein sequence ID" value="OXU23134.1"/>
    <property type="molecule type" value="Genomic_DNA"/>
</dbReference>
<feature type="transmembrane region" description="Helical" evidence="10">
    <location>
        <begin position="157"/>
        <end position="176"/>
    </location>
</feature>
<reference evidence="11 12" key="1">
    <citation type="journal article" date="2017" name="Curr. Biol.">
        <title>The Evolution of Venom by Co-option of Single-Copy Genes.</title>
        <authorList>
            <person name="Martinson E.O."/>
            <person name="Mrinalini"/>
            <person name="Kelkar Y.D."/>
            <person name="Chang C.H."/>
            <person name="Werren J.H."/>
        </authorList>
    </citation>
    <scope>NUCLEOTIDE SEQUENCE [LARGE SCALE GENOMIC DNA]</scope>
    <source>
        <strain evidence="11 12">Alberta</strain>
        <tissue evidence="11">Whole body</tissue>
    </source>
</reference>
<protein>
    <submittedName>
        <fullName evidence="11">Uncharacterized protein</fullName>
    </submittedName>
</protein>
<evidence type="ECO:0000256" key="9">
    <source>
        <dbReference type="SAM" id="MobiDB-lite"/>
    </source>
</evidence>
<feature type="compositionally biased region" description="Basic and acidic residues" evidence="9">
    <location>
        <begin position="251"/>
        <end position="263"/>
    </location>
</feature>
<dbReference type="PANTHER" id="PTHR33562">
    <property type="entry name" value="ATILLA, ISOFORM B-RELATED-RELATED"/>
    <property type="match status" value="1"/>
</dbReference>
<dbReference type="STRING" id="543379.A0A232EXJ3"/>
<evidence type="ECO:0000256" key="6">
    <source>
        <dbReference type="ARBA" id="ARBA00023136"/>
    </source>
</evidence>
<keyword evidence="4" id="KW-0732">Signal</keyword>
<dbReference type="GO" id="GO:0030431">
    <property type="term" value="P:sleep"/>
    <property type="evidence" value="ECO:0007669"/>
    <property type="project" value="InterPro"/>
</dbReference>
<evidence type="ECO:0000313" key="12">
    <source>
        <dbReference type="Proteomes" id="UP000215335"/>
    </source>
</evidence>
<feature type="compositionally biased region" description="Basic residues" evidence="9">
    <location>
        <begin position="237"/>
        <end position="250"/>
    </location>
</feature>
<dbReference type="AlphaFoldDB" id="A0A232EXJ3"/>
<dbReference type="Proteomes" id="UP000215335">
    <property type="component" value="Unassembled WGS sequence"/>
</dbReference>
<dbReference type="PANTHER" id="PTHR33562:SF22">
    <property type="entry name" value="PROTEIN QUIVER"/>
    <property type="match status" value="1"/>
</dbReference>
<keyword evidence="2" id="KW-0336">GPI-anchor</keyword>
<dbReference type="GO" id="GO:0098552">
    <property type="term" value="C:side of membrane"/>
    <property type="evidence" value="ECO:0007669"/>
    <property type="project" value="UniProtKB-KW"/>
</dbReference>
<keyword evidence="6 10" id="KW-0472">Membrane</keyword>
<dbReference type="CDD" id="cd23589">
    <property type="entry name" value="TFP_LU_ECD_Rtv"/>
    <property type="match status" value="1"/>
</dbReference>
<proteinExistence type="predicted"/>
<evidence type="ECO:0000256" key="10">
    <source>
        <dbReference type="SAM" id="Phobius"/>
    </source>
</evidence>
<keyword evidence="7" id="KW-0325">Glycoprotein</keyword>
<keyword evidence="5 10" id="KW-1133">Transmembrane helix</keyword>
<evidence type="ECO:0000256" key="8">
    <source>
        <dbReference type="ARBA" id="ARBA00023288"/>
    </source>
</evidence>
<gene>
    <name evidence="11" type="ORF">TSAR_001994</name>
</gene>
<dbReference type="OrthoDB" id="9988013at2759"/>
<dbReference type="Pfam" id="PF17064">
    <property type="entry name" value="QVR"/>
    <property type="match status" value="1"/>
</dbReference>
<evidence type="ECO:0000256" key="2">
    <source>
        <dbReference type="ARBA" id="ARBA00022622"/>
    </source>
</evidence>
<keyword evidence="8" id="KW-0449">Lipoprotein</keyword>
<comment type="subcellular location">
    <subcellularLocation>
        <location evidence="1">Membrane</location>
        <topology evidence="1">Lipid-anchor</topology>
        <topology evidence="1">GPI-anchor</topology>
    </subcellularLocation>
</comment>
<feature type="region of interest" description="Disordered" evidence="9">
    <location>
        <begin position="237"/>
        <end position="279"/>
    </location>
</feature>
<evidence type="ECO:0000256" key="5">
    <source>
        <dbReference type="ARBA" id="ARBA00022989"/>
    </source>
</evidence>
<evidence type="ECO:0000256" key="3">
    <source>
        <dbReference type="ARBA" id="ARBA00022692"/>
    </source>
</evidence>
<dbReference type="GO" id="GO:0032222">
    <property type="term" value="P:regulation of synaptic transmission, cholinergic"/>
    <property type="evidence" value="ECO:0007669"/>
    <property type="project" value="InterPro"/>
</dbReference>
<dbReference type="InterPro" id="IPR050975">
    <property type="entry name" value="Sleep_regulator"/>
</dbReference>
<sequence length="470" mass="52802">MTENAADDSEILQFFRNSPLLPSRILRERLPSVSNATSHLSEFVLREKCKHCKNEKKAKKHRFKYKKRYLLAEGADLALPCPEYSNDTVGRRVEKGVIGFAKGQRHFFSQKGPGATDVSKHEQGNYSCSVDDTRMLQAKITVALQTRVGIEALLRHLGYLGFIFLFTLACYCYGVIRACKNRRKFRIQTYDQIMEEKELNSSIRIFPHRPIAKSTIHASHTFACIIAAYIGSVGAHSRSRATRPPKKRGSTRLEVKGERDSAEWRATCPDSPDSSPPGRRTLSDAFQNGCERQCVYPILRICCLFGVFLEKLFVASFTRGAMRVCGLFAVMALVLLLDRPRGTEGILKNCYVCRSRGDLGTCKDPFPRDLNATQASKLKGVEIVPCASGWCSKIIESQNLNNEYGVATERLCLQRGVDDNEERCAFTKYNNKIVYMCFCNGDLCNSATRSAMLPALYLAAVVATLARWLH</sequence>
<evidence type="ECO:0000256" key="1">
    <source>
        <dbReference type="ARBA" id="ARBA00004589"/>
    </source>
</evidence>
<organism evidence="11 12">
    <name type="scientific">Trichomalopsis sarcophagae</name>
    <dbReference type="NCBI Taxonomy" id="543379"/>
    <lineage>
        <taxon>Eukaryota</taxon>
        <taxon>Metazoa</taxon>
        <taxon>Ecdysozoa</taxon>
        <taxon>Arthropoda</taxon>
        <taxon>Hexapoda</taxon>
        <taxon>Insecta</taxon>
        <taxon>Pterygota</taxon>
        <taxon>Neoptera</taxon>
        <taxon>Endopterygota</taxon>
        <taxon>Hymenoptera</taxon>
        <taxon>Apocrita</taxon>
        <taxon>Proctotrupomorpha</taxon>
        <taxon>Chalcidoidea</taxon>
        <taxon>Pteromalidae</taxon>
        <taxon>Pteromalinae</taxon>
        <taxon>Trichomalopsis</taxon>
    </lineage>
</organism>
<comment type="caution">
    <text evidence="11">The sequence shown here is derived from an EMBL/GenBank/DDBJ whole genome shotgun (WGS) entry which is preliminary data.</text>
</comment>
<feature type="transmembrane region" description="Helical" evidence="10">
    <location>
        <begin position="294"/>
        <end position="314"/>
    </location>
</feature>
<name>A0A232EXJ3_9HYME</name>
<evidence type="ECO:0000256" key="4">
    <source>
        <dbReference type="ARBA" id="ARBA00022729"/>
    </source>
</evidence>
<keyword evidence="3 10" id="KW-0812">Transmembrane</keyword>
<evidence type="ECO:0000313" key="11">
    <source>
        <dbReference type="EMBL" id="OXU23134.1"/>
    </source>
</evidence>
<keyword evidence="12" id="KW-1185">Reference proteome</keyword>
<evidence type="ECO:0000256" key="7">
    <source>
        <dbReference type="ARBA" id="ARBA00023180"/>
    </source>
</evidence>
<accession>A0A232EXJ3</accession>